<dbReference type="AlphaFoldDB" id="C8N7H4"/>
<dbReference type="Pfam" id="PF20335">
    <property type="entry name" value="DUF6630"/>
    <property type="match status" value="1"/>
</dbReference>
<feature type="domain" description="DUF6630" evidence="1">
    <location>
        <begin position="28"/>
        <end position="171"/>
    </location>
</feature>
<gene>
    <name evidence="2" type="ORF">HMPREF0198_0451</name>
</gene>
<organism evidence="2 3">
    <name type="scientific">Cardiobacterium hominis (strain ATCC 15826 / DSM 8339 / NCTC 10426 / 6573)</name>
    <dbReference type="NCBI Taxonomy" id="638300"/>
    <lineage>
        <taxon>Bacteria</taxon>
        <taxon>Pseudomonadati</taxon>
        <taxon>Pseudomonadota</taxon>
        <taxon>Gammaproteobacteria</taxon>
        <taxon>Cardiobacteriales</taxon>
        <taxon>Cardiobacteriaceae</taxon>
        <taxon>Cardiobacterium</taxon>
    </lineage>
</organism>
<evidence type="ECO:0000259" key="1">
    <source>
        <dbReference type="Pfam" id="PF20335"/>
    </source>
</evidence>
<evidence type="ECO:0000313" key="3">
    <source>
        <dbReference type="Proteomes" id="UP000004870"/>
    </source>
</evidence>
<name>C8N7H4_CARH6</name>
<dbReference type="HOGENOM" id="CLU_1583542_0_0_6"/>
<dbReference type="EMBL" id="ACKY01000021">
    <property type="protein sequence ID" value="EEV89418.1"/>
    <property type="molecule type" value="Genomic_DNA"/>
</dbReference>
<proteinExistence type="predicted"/>
<keyword evidence="3" id="KW-1185">Reference proteome</keyword>
<sequence>MCTSGYDARFAKIGDFMMNAVESGAAAVSRLLQLIAPEPERLDEDAVLEAVQEAYDHDLPLMWAVYHLGKHEAVFAAEWADVFTLVEQLRAVAANWQADLLFGVQEAEDEALIFDCEPQTLLRAAAQELRGYGLALWRWQGDNPELCLGFICREEDTDLLQACAAALAARLRDVAEEDWPDDGFVDS</sequence>
<accession>C8N7H4</accession>
<dbReference type="Proteomes" id="UP000004870">
    <property type="component" value="Unassembled WGS sequence"/>
</dbReference>
<reference evidence="2 3" key="1">
    <citation type="submission" date="2009-08" db="EMBL/GenBank/DDBJ databases">
        <authorList>
            <person name="Qin X."/>
            <person name="Bachman B."/>
            <person name="Battles P."/>
            <person name="Bell A."/>
            <person name="Bess C."/>
            <person name="Bickham C."/>
            <person name="Chaboub L."/>
            <person name="Chen D."/>
            <person name="Coyle M."/>
            <person name="Deiros D.R."/>
            <person name="Dinh H."/>
            <person name="Forbes L."/>
            <person name="Fowler G."/>
            <person name="Francisco L."/>
            <person name="Fu Q."/>
            <person name="Gubbala S."/>
            <person name="Hale W."/>
            <person name="Han Y."/>
            <person name="Hemphill L."/>
            <person name="Highlander S.K."/>
            <person name="Hirani K."/>
            <person name="Hogues M."/>
            <person name="Jackson L."/>
            <person name="Jakkamsetti A."/>
            <person name="Javaid M."/>
            <person name="Jiang H."/>
            <person name="Korchina V."/>
            <person name="Kovar C."/>
            <person name="Lara F."/>
            <person name="Lee S."/>
            <person name="Mata R."/>
            <person name="Mathew T."/>
            <person name="Moen C."/>
            <person name="Morales K."/>
            <person name="Munidasa M."/>
            <person name="Nazareth L."/>
            <person name="Ngo R."/>
            <person name="Nguyen L."/>
            <person name="Okwuonu G."/>
            <person name="Ongeri F."/>
            <person name="Patil S."/>
            <person name="Petrosino J."/>
            <person name="Pham C."/>
            <person name="Pham P."/>
            <person name="Pu L.-L."/>
            <person name="Puazo M."/>
            <person name="Raj R."/>
            <person name="Reid J."/>
            <person name="Rouhana J."/>
            <person name="Saada N."/>
            <person name="Shang Y."/>
            <person name="Simmons D."/>
            <person name="Thornton R."/>
            <person name="Warren J."/>
            <person name="Weissenberger G."/>
            <person name="Zhang J."/>
            <person name="Zhang L."/>
            <person name="Zhou C."/>
            <person name="Zhu D."/>
            <person name="Muzny D."/>
            <person name="Worley K."/>
            <person name="Gibbs R."/>
        </authorList>
    </citation>
    <scope>NUCLEOTIDE SEQUENCE [LARGE SCALE GENOMIC DNA]</scope>
    <source>
        <strain evidence="3">ATCC 15826 / DSM 8339 / NCTC 10426 / 6573</strain>
    </source>
</reference>
<dbReference type="InterPro" id="IPR046582">
    <property type="entry name" value="DUF6630"/>
</dbReference>
<comment type="caution">
    <text evidence="2">The sequence shown here is derived from an EMBL/GenBank/DDBJ whole genome shotgun (WGS) entry which is preliminary data.</text>
</comment>
<evidence type="ECO:0000313" key="2">
    <source>
        <dbReference type="EMBL" id="EEV89418.1"/>
    </source>
</evidence>
<protein>
    <recommendedName>
        <fullName evidence="1">DUF6630 domain-containing protein</fullName>
    </recommendedName>
</protein>